<dbReference type="EMBL" id="AP005352">
    <property type="protein sequence ID" value="BAC97767.1"/>
    <property type="molecule type" value="Genomic_DNA"/>
</dbReference>
<sequence length="112" mass="12130">MADILINLDEPLFVPSVDISLLDMVKFGNFTWPTGATCVTQECDGELLWWSASVGDVTAARQVAKPDTGLMPLIGLGAQVHADYYLANGQEVVANDWQKAVVTIEQFTGLES</sequence>
<dbReference type="HOGENOM" id="CLU_2208933_0_0_6"/>
<dbReference type="RefSeq" id="WP_011149019.1">
    <property type="nucleotide sequence ID" value="NC_005128.1"/>
</dbReference>
<proteinExistence type="predicted"/>
<evidence type="ECO:0000313" key="1">
    <source>
        <dbReference type="EMBL" id="BAC97767.1"/>
    </source>
</evidence>
<accession>Q7MBJ9</accession>
<dbReference type="PATRIC" id="fig|196600.6.peg.36"/>
<dbReference type="Proteomes" id="UP000002675">
    <property type="component" value="Plasmid pYJ016"/>
</dbReference>
<reference evidence="1 2" key="1">
    <citation type="journal article" date="2003" name="Genome Res.">
        <title>Comparative genome analysis of Vibrio vulnificus, a marine pathogen.</title>
        <authorList>
            <person name="Chen C.Y."/>
            <person name="Wu K.M."/>
            <person name="Chang Y.C."/>
            <person name="Chang C.H."/>
            <person name="Tsai H.C."/>
            <person name="Liao T.L."/>
            <person name="Liu Y.M."/>
            <person name="Chen H.J."/>
            <person name="Shen A.B."/>
            <person name="Li J.C."/>
            <person name="Su T.L."/>
            <person name="Shao C.P."/>
            <person name="Lee C.T."/>
            <person name="Hor L.I."/>
            <person name="Tsai S.F."/>
        </authorList>
    </citation>
    <scope>NUCLEOTIDE SEQUENCE [LARGE SCALE GENOMIC DNA]</scope>
    <source>
        <strain evidence="1 2">YJ016</strain>
        <plasmid evidence="1">pYJ016</plasmid>
    </source>
</reference>
<dbReference type="KEGG" id="vvy:VVP45"/>
<gene>
    <name evidence="1" type="ordered locus">VVP45</name>
</gene>
<protein>
    <submittedName>
        <fullName evidence="1">Uncharacterized protein</fullName>
    </submittedName>
</protein>
<dbReference type="AlphaFoldDB" id="Q7MBJ9"/>
<keyword evidence="1" id="KW-0614">Plasmid</keyword>
<name>Q7MBJ9_VIBVY</name>
<evidence type="ECO:0000313" key="2">
    <source>
        <dbReference type="Proteomes" id="UP000002675"/>
    </source>
</evidence>
<organism evidence="1 2">
    <name type="scientific">Vibrio vulnificus (strain YJ016)</name>
    <dbReference type="NCBI Taxonomy" id="196600"/>
    <lineage>
        <taxon>Bacteria</taxon>
        <taxon>Pseudomonadati</taxon>
        <taxon>Pseudomonadota</taxon>
        <taxon>Gammaproteobacteria</taxon>
        <taxon>Vibrionales</taxon>
        <taxon>Vibrionaceae</taxon>
        <taxon>Vibrio</taxon>
    </lineage>
</organism>
<geneLocation type="plasmid" evidence="1 2">
    <name>pYJ016</name>
</geneLocation>